<organism evidence="1 2">
    <name type="scientific">Pistacia integerrima</name>
    <dbReference type="NCBI Taxonomy" id="434235"/>
    <lineage>
        <taxon>Eukaryota</taxon>
        <taxon>Viridiplantae</taxon>
        <taxon>Streptophyta</taxon>
        <taxon>Embryophyta</taxon>
        <taxon>Tracheophyta</taxon>
        <taxon>Spermatophyta</taxon>
        <taxon>Magnoliopsida</taxon>
        <taxon>eudicotyledons</taxon>
        <taxon>Gunneridae</taxon>
        <taxon>Pentapetalae</taxon>
        <taxon>rosids</taxon>
        <taxon>malvids</taxon>
        <taxon>Sapindales</taxon>
        <taxon>Anacardiaceae</taxon>
        <taxon>Pistacia</taxon>
    </lineage>
</organism>
<accession>A0ACC0YPV8</accession>
<evidence type="ECO:0000313" key="1">
    <source>
        <dbReference type="EMBL" id="KAJ0040198.1"/>
    </source>
</evidence>
<protein>
    <submittedName>
        <fullName evidence="1">Uncharacterized protein</fullName>
    </submittedName>
</protein>
<dbReference type="Proteomes" id="UP001163603">
    <property type="component" value="Chromosome 5"/>
</dbReference>
<proteinExistence type="predicted"/>
<name>A0ACC0YPV8_9ROSI</name>
<dbReference type="EMBL" id="CM047740">
    <property type="protein sequence ID" value="KAJ0040198.1"/>
    <property type="molecule type" value="Genomic_DNA"/>
</dbReference>
<reference evidence="2" key="1">
    <citation type="journal article" date="2023" name="G3 (Bethesda)">
        <title>Genome assembly and association tests identify interacting loci associated with vigor, precocity, and sex in interspecific pistachio rootstocks.</title>
        <authorList>
            <person name="Palmer W."/>
            <person name="Jacygrad E."/>
            <person name="Sagayaradj S."/>
            <person name="Cavanaugh K."/>
            <person name="Han R."/>
            <person name="Bertier L."/>
            <person name="Beede B."/>
            <person name="Kafkas S."/>
            <person name="Golino D."/>
            <person name="Preece J."/>
            <person name="Michelmore R."/>
        </authorList>
    </citation>
    <scope>NUCLEOTIDE SEQUENCE [LARGE SCALE GENOMIC DNA]</scope>
</reference>
<evidence type="ECO:0000313" key="2">
    <source>
        <dbReference type="Proteomes" id="UP001163603"/>
    </source>
</evidence>
<keyword evidence="2" id="KW-1185">Reference proteome</keyword>
<sequence length="76" mass="8939">MPQQKRMNWVSSCHIQWSKLHQPLESTCHFYCFKVAYLEQARGWESLVAKVNQALEKYGVNIRVYALVINQLLLSN</sequence>
<gene>
    <name evidence="1" type="ORF">Pint_27805</name>
</gene>
<comment type="caution">
    <text evidence="1">The sequence shown here is derived from an EMBL/GenBank/DDBJ whole genome shotgun (WGS) entry which is preliminary data.</text>
</comment>